<dbReference type="SMART" id="SM00212">
    <property type="entry name" value="UBCc"/>
    <property type="match status" value="1"/>
</dbReference>
<dbReference type="GeneID" id="106181933"/>
<dbReference type="CDD" id="cd23802">
    <property type="entry name" value="UBCc_UBE2Q"/>
    <property type="match status" value="1"/>
</dbReference>
<dbReference type="GO" id="GO:0005737">
    <property type="term" value="C:cytoplasm"/>
    <property type="evidence" value="ECO:0007669"/>
    <property type="project" value="UniProtKB-SubCell"/>
</dbReference>
<sequence>MDFNCFKEAAEAWIRLNDGYELTQTDEKDERLYFKVKSVTFYLTCPGREKKNWFIWSDQEDTIQMLGEVTDYLSGCKQHTVEEVLNYTKKKLQPSVGGADDDNMEDEDEYEEDIDDNYYEDDDIDACQGEASAANKVTLSDEEDELDRQFMGQGNPVAVHRLVKDLKNMKDANGKFGVVGEPRGDNLFIWDVKLTDFPKDTRLGKDLENFAKQYNREPVVYLEMKFPQEFPMHPPFVRVTRPRFKFLTGHVTIGGSICMELLTKSGWRPTNDIEGILVQIRTEIMSDGNTRLDARPDNAYTEEEAKFAFQRMVQKYGWQ</sequence>
<dbReference type="FunCoup" id="A0A1S3KIB3">
    <property type="interactions" value="882"/>
</dbReference>
<dbReference type="GO" id="GO:0045654">
    <property type="term" value="P:positive regulation of megakaryocyte differentiation"/>
    <property type="evidence" value="ECO:0007669"/>
    <property type="project" value="TreeGrafter"/>
</dbReference>
<evidence type="ECO:0000256" key="6">
    <source>
        <dbReference type="SAM" id="MobiDB-lite"/>
    </source>
</evidence>
<evidence type="ECO:0000256" key="2">
    <source>
        <dbReference type="ARBA" id="ARBA00006587"/>
    </source>
</evidence>
<dbReference type="KEGG" id="lak:106181933"/>
<evidence type="ECO:0000313" key="9">
    <source>
        <dbReference type="RefSeq" id="XP_013421956.1"/>
    </source>
</evidence>
<dbReference type="OrthoDB" id="109543at2759"/>
<protein>
    <recommendedName>
        <fullName evidence="3">Maturin</fullName>
    </recommendedName>
</protein>
<dbReference type="Pfam" id="PF00179">
    <property type="entry name" value="UQ_con"/>
    <property type="match status" value="1"/>
</dbReference>
<feature type="region of interest" description="Disordered" evidence="6">
    <location>
        <begin position="92"/>
        <end position="111"/>
    </location>
</feature>
<reference evidence="9" key="1">
    <citation type="submission" date="2025-08" db="UniProtKB">
        <authorList>
            <consortium name="RefSeq"/>
        </authorList>
    </citation>
    <scope>IDENTIFICATION</scope>
    <source>
        <tissue evidence="9">Gonads</tissue>
    </source>
</reference>
<evidence type="ECO:0000256" key="1">
    <source>
        <dbReference type="ARBA" id="ARBA00004496"/>
    </source>
</evidence>
<evidence type="ECO:0000259" key="7">
    <source>
        <dbReference type="PROSITE" id="PS50127"/>
    </source>
</evidence>
<feature type="domain" description="UBC core" evidence="7">
    <location>
        <begin position="157"/>
        <end position="319"/>
    </location>
</feature>
<dbReference type="InterPro" id="IPR027892">
    <property type="entry name" value="Maturin"/>
</dbReference>
<keyword evidence="8" id="KW-1185">Reference proteome</keyword>
<dbReference type="SUPFAM" id="SSF54495">
    <property type="entry name" value="UBC-like"/>
    <property type="match status" value="1"/>
</dbReference>
<dbReference type="PANTHER" id="PTHR32008:SF2">
    <property type="entry name" value="MATURIN"/>
    <property type="match status" value="1"/>
</dbReference>
<accession>A0A1S3KIB3</accession>
<comment type="subcellular location">
    <subcellularLocation>
        <location evidence="1">Cytoplasm</location>
    </subcellularLocation>
</comment>
<dbReference type="InterPro" id="IPR016135">
    <property type="entry name" value="UBQ-conjugating_enzyme/RWD"/>
</dbReference>
<dbReference type="InterPro" id="IPR000608">
    <property type="entry name" value="UBC"/>
</dbReference>
<dbReference type="InParanoid" id="A0A1S3KIB3"/>
<dbReference type="Proteomes" id="UP000085678">
    <property type="component" value="Unplaced"/>
</dbReference>
<name>A0A1S3KIB3_LINAN</name>
<dbReference type="AlphaFoldDB" id="A0A1S3KIB3"/>
<proteinExistence type="inferred from homology"/>
<dbReference type="STRING" id="7574.A0A1S3KIB3"/>
<dbReference type="GO" id="GO:0023051">
    <property type="term" value="P:regulation of signaling"/>
    <property type="evidence" value="ECO:0007669"/>
    <property type="project" value="TreeGrafter"/>
</dbReference>
<keyword evidence="4" id="KW-0217">Developmental protein</keyword>
<gene>
    <name evidence="9" type="primary">LOC106181933</name>
</gene>
<dbReference type="Pfam" id="PF15167">
    <property type="entry name" value="DUF4581"/>
    <property type="match status" value="1"/>
</dbReference>
<evidence type="ECO:0000256" key="5">
    <source>
        <dbReference type="ARBA" id="ARBA00022490"/>
    </source>
</evidence>
<organism evidence="8 9">
    <name type="scientific">Lingula anatina</name>
    <name type="common">Brachiopod</name>
    <name type="synonym">Lingula unguis</name>
    <dbReference type="NCBI Taxonomy" id="7574"/>
    <lineage>
        <taxon>Eukaryota</taxon>
        <taxon>Metazoa</taxon>
        <taxon>Spiralia</taxon>
        <taxon>Lophotrochozoa</taxon>
        <taxon>Brachiopoda</taxon>
        <taxon>Linguliformea</taxon>
        <taxon>Lingulata</taxon>
        <taxon>Lingulida</taxon>
        <taxon>Linguloidea</taxon>
        <taxon>Lingulidae</taxon>
        <taxon>Lingula</taxon>
    </lineage>
</organism>
<evidence type="ECO:0000256" key="4">
    <source>
        <dbReference type="ARBA" id="ARBA00022473"/>
    </source>
</evidence>
<comment type="similarity">
    <text evidence="2">Belongs to the MTURN family.</text>
</comment>
<keyword evidence="5" id="KW-0963">Cytoplasm</keyword>
<dbReference type="Gene3D" id="3.10.110.10">
    <property type="entry name" value="Ubiquitin Conjugating Enzyme"/>
    <property type="match status" value="1"/>
</dbReference>
<evidence type="ECO:0000313" key="8">
    <source>
        <dbReference type="Proteomes" id="UP000085678"/>
    </source>
</evidence>
<dbReference type="PANTHER" id="PTHR32008">
    <property type="entry name" value="MATURIN"/>
    <property type="match status" value="1"/>
</dbReference>
<dbReference type="RefSeq" id="XP_013421956.1">
    <property type="nucleotide sequence ID" value="XM_013566502.1"/>
</dbReference>
<dbReference type="PROSITE" id="PS50127">
    <property type="entry name" value="UBC_2"/>
    <property type="match status" value="1"/>
</dbReference>
<evidence type="ECO:0000256" key="3">
    <source>
        <dbReference type="ARBA" id="ARBA00016055"/>
    </source>
</evidence>
<feature type="compositionally biased region" description="Acidic residues" evidence="6">
    <location>
        <begin position="99"/>
        <end position="111"/>
    </location>
</feature>